<dbReference type="GO" id="GO:0005929">
    <property type="term" value="C:cilium"/>
    <property type="evidence" value="ECO:0007669"/>
    <property type="project" value="TreeGrafter"/>
</dbReference>
<dbReference type="EMBL" id="CAXKWB010025236">
    <property type="protein sequence ID" value="CAL4127682.1"/>
    <property type="molecule type" value="Genomic_DNA"/>
</dbReference>
<name>A0AAV2RJF3_MEGNR</name>
<sequence>SVSCLRRLDRTSSRHTLTRASSQHSTFRSRHSKYCDCSSGASLEANMVQAKVVFASSQDPAYPPDAMLDGRPDTFWVTCGLYPQQFVVSLPSLSAIDTVALTSYNVRELCDLNILKINKSTFEKLTMTD</sequence>
<dbReference type="Proteomes" id="UP001497623">
    <property type="component" value="Unassembled WGS sequence"/>
</dbReference>
<dbReference type="InterPro" id="IPR033558">
    <property type="entry name" value="IFT25"/>
</dbReference>
<dbReference type="AlphaFoldDB" id="A0AAV2RJF3"/>
<proteinExistence type="predicted"/>
<accession>A0AAV2RJF3</accession>
<dbReference type="GO" id="GO:0030992">
    <property type="term" value="C:intraciliary transport particle B"/>
    <property type="evidence" value="ECO:0007669"/>
    <property type="project" value="InterPro"/>
</dbReference>
<organism evidence="1 2">
    <name type="scientific">Meganyctiphanes norvegica</name>
    <name type="common">Northern krill</name>
    <name type="synonym">Thysanopoda norvegica</name>
    <dbReference type="NCBI Taxonomy" id="48144"/>
    <lineage>
        <taxon>Eukaryota</taxon>
        <taxon>Metazoa</taxon>
        <taxon>Ecdysozoa</taxon>
        <taxon>Arthropoda</taxon>
        <taxon>Crustacea</taxon>
        <taxon>Multicrustacea</taxon>
        <taxon>Malacostraca</taxon>
        <taxon>Eumalacostraca</taxon>
        <taxon>Eucarida</taxon>
        <taxon>Euphausiacea</taxon>
        <taxon>Euphausiidae</taxon>
        <taxon>Meganyctiphanes</taxon>
    </lineage>
</organism>
<evidence type="ECO:0000313" key="2">
    <source>
        <dbReference type="Proteomes" id="UP001497623"/>
    </source>
</evidence>
<evidence type="ECO:0000313" key="1">
    <source>
        <dbReference type="EMBL" id="CAL4127682.1"/>
    </source>
</evidence>
<feature type="non-terminal residue" evidence="1">
    <location>
        <position position="129"/>
    </location>
</feature>
<dbReference type="GO" id="GO:0042073">
    <property type="term" value="P:intraciliary transport"/>
    <property type="evidence" value="ECO:0007669"/>
    <property type="project" value="InterPro"/>
</dbReference>
<comment type="caution">
    <text evidence="1">The sequence shown here is derived from an EMBL/GenBank/DDBJ whole genome shotgun (WGS) entry which is preliminary data.</text>
</comment>
<keyword evidence="2" id="KW-1185">Reference proteome</keyword>
<feature type="non-terminal residue" evidence="1">
    <location>
        <position position="1"/>
    </location>
</feature>
<reference evidence="1 2" key="1">
    <citation type="submission" date="2024-05" db="EMBL/GenBank/DDBJ databases">
        <authorList>
            <person name="Wallberg A."/>
        </authorList>
    </citation>
    <scope>NUCLEOTIDE SEQUENCE [LARGE SCALE GENOMIC DNA]</scope>
</reference>
<dbReference type="Gene3D" id="2.60.120.260">
    <property type="entry name" value="Galactose-binding domain-like"/>
    <property type="match status" value="1"/>
</dbReference>
<dbReference type="PANTHER" id="PTHR33906">
    <property type="entry name" value="INTRAFLAGELLAR TRANSPORT PROTEIN 25 HOMOLOG"/>
    <property type="match status" value="1"/>
</dbReference>
<dbReference type="SUPFAM" id="SSF49785">
    <property type="entry name" value="Galactose-binding domain-like"/>
    <property type="match status" value="1"/>
</dbReference>
<dbReference type="InterPro" id="IPR008979">
    <property type="entry name" value="Galactose-bd-like_sf"/>
</dbReference>
<dbReference type="GO" id="GO:0005813">
    <property type="term" value="C:centrosome"/>
    <property type="evidence" value="ECO:0007669"/>
    <property type="project" value="TreeGrafter"/>
</dbReference>
<dbReference type="PANTHER" id="PTHR33906:SF1">
    <property type="entry name" value="INTRAFLAGELLAR TRANSPORT PROTEIN 25 HOMOLOG"/>
    <property type="match status" value="1"/>
</dbReference>
<gene>
    <name evidence="1" type="ORF">MNOR_LOCUS25907</name>
</gene>
<protein>
    <submittedName>
        <fullName evidence="1">Uncharacterized protein</fullName>
    </submittedName>
</protein>